<evidence type="ECO:0000256" key="2">
    <source>
        <dbReference type="SAM" id="Phobius"/>
    </source>
</evidence>
<dbReference type="Proteomes" id="UP001446871">
    <property type="component" value="Unassembled WGS sequence"/>
</dbReference>
<evidence type="ECO:0000313" key="3">
    <source>
        <dbReference type="EMBL" id="KAK8053140.1"/>
    </source>
</evidence>
<comment type="caution">
    <text evidence="3">The sequence shown here is derived from an EMBL/GenBank/DDBJ whole genome shotgun (WGS) entry which is preliminary data.</text>
</comment>
<evidence type="ECO:0000256" key="1">
    <source>
        <dbReference type="SAM" id="MobiDB-lite"/>
    </source>
</evidence>
<protein>
    <submittedName>
        <fullName evidence="3">Uncharacterized protein</fullName>
    </submittedName>
</protein>
<keyword evidence="2" id="KW-0472">Membrane</keyword>
<feature type="compositionally biased region" description="Polar residues" evidence="1">
    <location>
        <begin position="394"/>
        <end position="411"/>
    </location>
</feature>
<gene>
    <name evidence="3" type="ORF">PG996_012441</name>
</gene>
<feature type="compositionally biased region" description="Low complexity" evidence="1">
    <location>
        <begin position="310"/>
        <end position="322"/>
    </location>
</feature>
<keyword evidence="2" id="KW-0812">Transmembrane</keyword>
<feature type="transmembrane region" description="Helical" evidence="2">
    <location>
        <begin position="6"/>
        <end position="27"/>
    </location>
</feature>
<feature type="compositionally biased region" description="Low complexity" evidence="1">
    <location>
        <begin position="378"/>
        <end position="388"/>
    </location>
</feature>
<keyword evidence="4" id="KW-1185">Reference proteome</keyword>
<feature type="compositionally biased region" description="Basic and acidic residues" evidence="1">
    <location>
        <begin position="131"/>
        <end position="140"/>
    </location>
</feature>
<evidence type="ECO:0000313" key="4">
    <source>
        <dbReference type="Proteomes" id="UP001446871"/>
    </source>
</evidence>
<reference evidence="3 4" key="1">
    <citation type="submission" date="2023-01" db="EMBL/GenBank/DDBJ databases">
        <title>Analysis of 21 Apiospora genomes using comparative genomics revels a genus with tremendous synthesis potential of carbohydrate active enzymes and secondary metabolites.</title>
        <authorList>
            <person name="Sorensen T."/>
        </authorList>
    </citation>
    <scope>NUCLEOTIDE SEQUENCE [LARGE SCALE GENOMIC DNA]</scope>
    <source>
        <strain evidence="3 4">CBS 83171</strain>
    </source>
</reference>
<feature type="compositionally biased region" description="Basic residues" evidence="1">
    <location>
        <begin position="65"/>
        <end position="79"/>
    </location>
</feature>
<keyword evidence="2" id="KW-1133">Transmembrane helix</keyword>
<feature type="compositionally biased region" description="Polar residues" evidence="1">
    <location>
        <begin position="323"/>
        <end position="332"/>
    </location>
</feature>
<accession>A0ABR1U2L0</accession>
<proteinExistence type="predicted"/>
<feature type="compositionally biased region" description="Polar residues" evidence="1">
    <location>
        <begin position="39"/>
        <end position="48"/>
    </location>
</feature>
<organism evidence="3 4">
    <name type="scientific">Apiospora saccharicola</name>
    <dbReference type="NCBI Taxonomy" id="335842"/>
    <lineage>
        <taxon>Eukaryota</taxon>
        <taxon>Fungi</taxon>
        <taxon>Dikarya</taxon>
        <taxon>Ascomycota</taxon>
        <taxon>Pezizomycotina</taxon>
        <taxon>Sordariomycetes</taxon>
        <taxon>Xylariomycetidae</taxon>
        <taxon>Amphisphaeriales</taxon>
        <taxon>Apiosporaceae</taxon>
        <taxon>Apiospora</taxon>
    </lineage>
</organism>
<feature type="region of interest" description="Disordered" evidence="1">
    <location>
        <begin position="32"/>
        <end position="103"/>
    </location>
</feature>
<sequence length="430" mass="46214">MENISTSTLTTVGGWAVIIGVGGLIYYRAQTKAGRRQPASKSVSSHSKVPTGEYEKNVASAAAATKKKAEKALKPKSKPAPKASSPAATTTDTAQTTSVDYDPVAEAAANKRMNDEFARQYANAKSGTKFEGAKREDKKAKSIKQSRAREIEVPDDKVSVPSSTTGDADDDLSETNSPEVTAADSRDVSDMLEATSPGPSVMRITDTDAVKAKKQKEKKAEIVESKKQRQNRKKAEAAKAARQEDEVERKKLEEAQRRQARVAEGRAAKDGSAFMAAANKESVWKPKPEEESSKLVELLDTEEKKPTAPKPALKAASPVAPKTATSTTSKDSWMSAVLSEEEQMKLLQDEDSWNEVTTKKSKRGKKATDMSASTENVAETATPTTAPASKAPVNGNSKSTKPALSSNSSFAALTPDETTDDNEIEEEWEV</sequence>
<feature type="region of interest" description="Disordered" evidence="1">
    <location>
        <begin position="124"/>
        <end position="430"/>
    </location>
</feature>
<name>A0ABR1U2L0_9PEZI</name>
<feature type="compositionally biased region" description="Low complexity" evidence="1">
    <location>
        <begin position="80"/>
        <end position="98"/>
    </location>
</feature>
<feature type="compositionally biased region" description="Basic and acidic residues" evidence="1">
    <location>
        <begin position="218"/>
        <end position="269"/>
    </location>
</feature>
<feature type="compositionally biased region" description="Acidic residues" evidence="1">
    <location>
        <begin position="417"/>
        <end position="430"/>
    </location>
</feature>
<feature type="compositionally biased region" description="Basic and acidic residues" evidence="1">
    <location>
        <begin position="147"/>
        <end position="158"/>
    </location>
</feature>
<dbReference type="EMBL" id="JAQQWM010000008">
    <property type="protein sequence ID" value="KAK8053140.1"/>
    <property type="molecule type" value="Genomic_DNA"/>
</dbReference>
<feature type="compositionally biased region" description="Basic and acidic residues" evidence="1">
    <location>
        <begin position="282"/>
        <end position="294"/>
    </location>
</feature>